<dbReference type="GO" id="GO:0003677">
    <property type="term" value="F:DNA binding"/>
    <property type="evidence" value="ECO:0007669"/>
    <property type="project" value="UniProtKB-KW"/>
</dbReference>
<dbReference type="Pfam" id="PF00589">
    <property type="entry name" value="Phage_integrase"/>
    <property type="match status" value="1"/>
</dbReference>
<evidence type="ECO:0000313" key="6">
    <source>
        <dbReference type="Proteomes" id="UP000320338"/>
    </source>
</evidence>
<organism evidence="5 6">
    <name type="scientific">Pseudonocardia hydrocarbonoxydans</name>
    <dbReference type="NCBI Taxonomy" id="76726"/>
    <lineage>
        <taxon>Bacteria</taxon>
        <taxon>Bacillati</taxon>
        <taxon>Actinomycetota</taxon>
        <taxon>Actinomycetes</taxon>
        <taxon>Pseudonocardiales</taxon>
        <taxon>Pseudonocardiaceae</taxon>
        <taxon>Pseudonocardia</taxon>
    </lineage>
</organism>
<evidence type="ECO:0000256" key="2">
    <source>
        <dbReference type="ARBA" id="ARBA00023125"/>
    </source>
</evidence>
<evidence type="ECO:0000313" key="5">
    <source>
        <dbReference type="EMBL" id="GEC22962.1"/>
    </source>
</evidence>
<dbReference type="Proteomes" id="UP000320338">
    <property type="component" value="Unassembled WGS sequence"/>
</dbReference>
<dbReference type="OrthoDB" id="3175606at2"/>
<dbReference type="CDD" id="cd01189">
    <property type="entry name" value="INT_ICEBs1_C_like"/>
    <property type="match status" value="1"/>
</dbReference>
<keyword evidence="6" id="KW-1185">Reference proteome</keyword>
<dbReference type="InterPro" id="IPR011010">
    <property type="entry name" value="DNA_brk_join_enz"/>
</dbReference>
<dbReference type="PANTHER" id="PTHR30349">
    <property type="entry name" value="PHAGE INTEGRASE-RELATED"/>
    <property type="match status" value="1"/>
</dbReference>
<comment type="caution">
    <text evidence="5">The sequence shown here is derived from an EMBL/GenBank/DDBJ whole genome shotgun (WGS) entry which is preliminary data.</text>
</comment>
<dbReference type="PANTHER" id="PTHR30349:SF41">
    <property type="entry name" value="INTEGRASE_RECOMBINASE PROTEIN MJ0367-RELATED"/>
    <property type="match status" value="1"/>
</dbReference>
<sequence>MVWRPDQLGQFLDHAAEDRLYALWHLYAFRGLRRGEACGLEWPEVDLTGGSIAVVRQRITIAGVVYEDTPKSDAGERVIALDEDSVAALRAHRLVQRKDRMAAGSAWVDSGKVFCAENGSPLDPSDISDRFEDLTVGAGLPPIRLHDLRHGAASLMLAAGVSMKTVQETLGHSNIALTANTYTSVYPEVATAAAEATARMVPRARRDA</sequence>
<proteinExistence type="inferred from homology"/>
<dbReference type="SUPFAM" id="SSF56349">
    <property type="entry name" value="DNA breaking-rejoining enzymes"/>
    <property type="match status" value="1"/>
</dbReference>
<keyword evidence="2" id="KW-0238">DNA-binding</keyword>
<dbReference type="EMBL" id="BJNG01000078">
    <property type="protein sequence ID" value="GEC22962.1"/>
    <property type="molecule type" value="Genomic_DNA"/>
</dbReference>
<reference evidence="5 6" key="1">
    <citation type="submission" date="2019-06" db="EMBL/GenBank/DDBJ databases">
        <title>Whole genome shotgun sequence of Pseudonocardia hydrocarbonoxydans NBRC 14498.</title>
        <authorList>
            <person name="Hosoyama A."/>
            <person name="Uohara A."/>
            <person name="Ohji S."/>
            <person name="Ichikawa N."/>
        </authorList>
    </citation>
    <scope>NUCLEOTIDE SEQUENCE [LARGE SCALE GENOMIC DNA]</scope>
    <source>
        <strain evidence="5 6">NBRC 14498</strain>
    </source>
</reference>
<evidence type="ECO:0000256" key="1">
    <source>
        <dbReference type="ARBA" id="ARBA00008857"/>
    </source>
</evidence>
<dbReference type="Gene3D" id="1.10.443.10">
    <property type="entry name" value="Intergrase catalytic core"/>
    <property type="match status" value="1"/>
</dbReference>
<protein>
    <recommendedName>
        <fullName evidence="4">Tyr recombinase domain-containing protein</fullName>
    </recommendedName>
</protein>
<keyword evidence="3" id="KW-0233">DNA recombination</keyword>
<comment type="similarity">
    <text evidence="1">Belongs to the 'phage' integrase family.</text>
</comment>
<dbReference type="GO" id="GO:0006310">
    <property type="term" value="P:DNA recombination"/>
    <property type="evidence" value="ECO:0007669"/>
    <property type="project" value="UniProtKB-KW"/>
</dbReference>
<dbReference type="InterPro" id="IPR050090">
    <property type="entry name" value="Tyrosine_recombinase_XerCD"/>
</dbReference>
<evidence type="ECO:0000256" key="3">
    <source>
        <dbReference type="ARBA" id="ARBA00023172"/>
    </source>
</evidence>
<name>A0A4Y3WVN7_9PSEU</name>
<dbReference type="InterPro" id="IPR002104">
    <property type="entry name" value="Integrase_catalytic"/>
</dbReference>
<feature type="domain" description="Tyr recombinase" evidence="4">
    <location>
        <begin position="1"/>
        <end position="195"/>
    </location>
</feature>
<evidence type="ECO:0000259" key="4">
    <source>
        <dbReference type="PROSITE" id="PS51898"/>
    </source>
</evidence>
<dbReference type="GO" id="GO:0015074">
    <property type="term" value="P:DNA integration"/>
    <property type="evidence" value="ECO:0007669"/>
    <property type="project" value="InterPro"/>
</dbReference>
<accession>A0A4Y3WVN7</accession>
<dbReference type="RefSeq" id="WP_141282916.1">
    <property type="nucleotide sequence ID" value="NZ_BJNG01000078.1"/>
</dbReference>
<dbReference type="AlphaFoldDB" id="A0A4Y3WVN7"/>
<dbReference type="InterPro" id="IPR013762">
    <property type="entry name" value="Integrase-like_cat_sf"/>
</dbReference>
<gene>
    <name evidence="5" type="ORF">PHY01_52450</name>
</gene>
<dbReference type="PROSITE" id="PS51898">
    <property type="entry name" value="TYR_RECOMBINASE"/>
    <property type="match status" value="1"/>
</dbReference>